<dbReference type="Gene3D" id="3.40.50.300">
    <property type="entry name" value="P-loop containing nucleotide triphosphate hydrolases"/>
    <property type="match status" value="5"/>
</dbReference>
<dbReference type="SUPFAM" id="SSF53098">
    <property type="entry name" value="Ribonuclease H-like"/>
    <property type="match status" value="1"/>
</dbReference>
<feature type="domain" description="Helicase ATP-binding" evidence="11">
    <location>
        <begin position="311"/>
        <end position="488"/>
    </location>
</feature>
<accession>A0A1H2DVM7</accession>
<dbReference type="GO" id="GO:0005524">
    <property type="term" value="F:ATP binding"/>
    <property type="evidence" value="ECO:0007669"/>
    <property type="project" value="UniProtKB-UniRule"/>
</dbReference>
<dbReference type="InterPro" id="IPR027417">
    <property type="entry name" value="P-loop_NTPase"/>
</dbReference>
<dbReference type="CDD" id="cd17932">
    <property type="entry name" value="DEXQc_UvrD"/>
    <property type="match status" value="1"/>
</dbReference>
<dbReference type="InterPro" id="IPR027785">
    <property type="entry name" value="UvrD-like_helicase_C"/>
</dbReference>
<comment type="similarity">
    <text evidence="1">Belongs to the helicase family. RecQ subfamily.</text>
</comment>
<feature type="binding site" evidence="10">
    <location>
        <begin position="1118"/>
        <end position="1125"/>
    </location>
    <ligand>
        <name>ATP</name>
        <dbReference type="ChEBI" id="CHEBI:30616"/>
    </ligand>
</feature>
<dbReference type="InterPro" id="IPR001650">
    <property type="entry name" value="Helicase_C-like"/>
</dbReference>
<comment type="catalytic activity">
    <reaction evidence="8">
        <text>Couples ATP hydrolysis with the unwinding of duplex DNA by translocating in the 3'-5' direction.</text>
        <dbReference type="EC" id="5.6.2.4"/>
    </reaction>
</comment>
<dbReference type="Pfam" id="PF13245">
    <property type="entry name" value="AAA_19"/>
    <property type="match status" value="1"/>
</dbReference>
<dbReference type="Pfam" id="PF13538">
    <property type="entry name" value="UvrD_C_2"/>
    <property type="match status" value="1"/>
</dbReference>
<dbReference type="RefSeq" id="WP_090192546.1">
    <property type="nucleotide sequence ID" value="NZ_LT629785.1"/>
</dbReference>
<evidence type="ECO:0000256" key="5">
    <source>
        <dbReference type="ARBA" id="ARBA00022840"/>
    </source>
</evidence>
<evidence type="ECO:0000256" key="8">
    <source>
        <dbReference type="ARBA" id="ARBA00034617"/>
    </source>
</evidence>
<keyword evidence="3 10" id="KW-0378">Hydrolase</keyword>
<dbReference type="NCBIfam" id="TIGR00614">
    <property type="entry name" value="recQ_fam"/>
    <property type="match status" value="1"/>
</dbReference>
<dbReference type="STRING" id="364197.SAMN05216296_0061"/>
<dbReference type="GO" id="GO:0005737">
    <property type="term" value="C:cytoplasm"/>
    <property type="evidence" value="ECO:0007669"/>
    <property type="project" value="TreeGrafter"/>
</dbReference>
<dbReference type="InterPro" id="IPR011545">
    <property type="entry name" value="DEAD/DEAH_box_helicase_dom"/>
</dbReference>
<dbReference type="InterPro" id="IPR036397">
    <property type="entry name" value="RNaseH_sf"/>
</dbReference>
<dbReference type="InterPro" id="IPR014016">
    <property type="entry name" value="UvrD-like_ATP-bd"/>
</dbReference>
<dbReference type="Pfam" id="PF00270">
    <property type="entry name" value="DEAD"/>
    <property type="match status" value="1"/>
</dbReference>
<dbReference type="InterPro" id="IPR014001">
    <property type="entry name" value="Helicase_ATP-bd"/>
</dbReference>
<dbReference type="PROSITE" id="PS51192">
    <property type="entry name" value="HELICASE_ATP_BIND_1"/>
    <property type="match status" value="1"/>
</dbReference>
<evidence type="ECO:0000256" key="7">
    <source>
        <dbReference type="ARBA" id="ARBA00023235"/>
    </source>
</evidence>
<dbReference type="GO" id="GO:0005694">
    <property type="term" value="C:chromosome"/>
    <property type="evidence" value="ECO:0007669"/>
    <property type="project" value="TreeGrafter"/>
</dbReference>
<evidence type="ECO:0000313" key="15">
    <source>
        <dbReference type="Proteomes" id="UP000243232"/>
    </source>
</evidence>
<dbReference type="PROSITE" id="PS51194">
    <property type="entry name" value="HELICASE_CTER"/>
    <property type="match status" value="1"/>
</dbReference>
<dbReference type="InterPro" id="IPR012337">
    <property type="entry name" value="RNaseH-like_sf"/>
</dbReference>
<dbReference type="EMBL" id="LT629785">
    <property type="protein sequence ID" value="SDT86889.1"/>
    <property type="molecule type" value="Genomic_DNA"/>
</dbReference>
<evidence type="ECO:0000256" key="9">
    <source>
        <dbReference type="ARBA" id="ARBA00034808"/>
    </source>
</evidence>
<evidence type="ECO:0000256" key="3">
    <source>
        <dbReference type="ARBA" id="ARBA00022801"/>
    </source>
</evidence>
<evidence type="ECO:0000259" key="13">
    <source>
        <dbReference type="PROSITE" id="PS51198"/>
    </source>
</evidence>
<name>A0A1H2DVM7_9PSED</name>
<gene>
    <name evidence="14" type="ORF">SAMN05216296_0061</name>
</gene>
<dbReference type="GO" id="GO:0003677">
    <property type="term" value="F:DNA binding"/>
    <property type="evidence" value="ECO:0007669"/>
    <property type="project" value="UniProtKB-KW"/>
</dbReference>
<keyword evidence="15" id="KW-1185">Reference proteome</keyword>
<dbReference type="PANTHER" id="PTHR13710:SF105">
    <property type="entry name" value="ATP-DEPENDENT DNA HELICASE Q1"/>
    <property type="match status" value="1"/>
</dbReference>
<protein>
    <recommendedName>
        <fullName evidence="9">DNA 3'-5' helicase</fullName>
        <ecNumber evidence="9">5.6.2.4</ecNumber>
    </recommendedName>
</protein>
<feature type="domain" description="UvrD-like helicase ATP-binding" evidence="13">
    <location>
        <begin position="1097"/>
        <end position="1310"/>
    </location>
</feature>
<dbReference type="PROSITE" id="PS51198">
    <property type="entry name" value="UVRD_HELICASE_ATP_BIND"/>
    <property type="match status" value="1"/>
</dbReference>
<evidence type="ECO:0000259" key="11">
    <source>
        <dbReference type="PROSITE" id="PS51192"/>
    </source>
</evidence>
<dbReference type="GO" id="GO:0006281">
    <property type="term" value="P:DNA repair"/>
    <property type="evidence" value="ECO:0007669"/>
    <property type="project" value="TreeGrafter"/>
</dbReference>
<evidence type="ECO:0000256" key="6">
    <source>
        <dbReference type="ARBA" id="ARBA00023125"/>
    </source>
</evidence>
<dbReference type="SMART" id="SM00490">
    <property type="entry name" value="HELICc"/>
    <property type="match status" value="1"/>
</dbReference>
<dbReference type="PANTHER" id="PTHR13710">
    <property type="entry name" value="DNA HELICASE RECQ FAMILY MEMBER"/>
    <property type="match status" value="1"/>
</dbReference>
<reference evidence="15" key="1">
    <citation type="submission" date="2016-10" db="EMBL/GenBank/DDBJ databases">
        <authorList>
            <person name="Varghese N."/>
            <person name="Submissions S."/>
        </authorList>
    </citation>
    <scope>NUCLEOTIDE SEQUENCE [LARGE SCALE GENOMIC DNA]</scope>
    <source>
        <strain evidence="15">DSM 17875</strain>
    </source>
</reference>
<keyword evidence="6" id="KW-0238">DNA-binding</keyword>
<dbReference type="GO" id="GO:0016787">
    <property type="term" value="F:hydrolase activity"/>
    <property type="evidence" value="ECO:0007669"/>
    <property type="project" value="UniProtKB-UniRule"/>
</dbReference>
<keyword evidence="4 10" id="KW-0347">Helicase</keyword>
<dbReference type="InterPro" id="IPR004589">
    <property type="entry name" value="DNA_helicase_ATP-dep_RecQ"/>
</dbReference>
<evidence type="ECO:0000256" key="10">
    <source>
        <dbReference type="PROSITE-ProRule" id="PRU00560"/>
    </source>
</evidence>
<keyword evidence="5 10" id="KW-0067">ATP-binding</keyword>
<feature type="domain" description="Helicase C-terminal" evidence="12">
    <location>
        <begin position="521"/>
        <end position="664"/>
    </location>
</feature>
<dbReference type="OrthoDB" id="9760034at2"/>
<dbReference type="GO" id="GO:0006310">
    <property type="term" value="P:DNA recombination"/>
    <property type="evidence" value="ECO:0007669"/>
    <property type="project" value="InterPro"/>
</dbReference>
<proteinExistence type="inferred from homology"/>
<dbReference type="GO" id="GO:0009378">
    <property type="term" value="F:four-way junction helicase activity"/>
    <property type="evidence" value="ECO:0007669"/>
    <property type="project" value="TreeGrafter"/>
</dbReference>
<keyword evidence="2 10" id="KW-0547">Nucleotide-binding</keyword>
<evidence type="ECO:0000256" key="1">
    <source>
        <dbReference type="ARBA" id="ARBA00005446"/>
    </source>
</evidence>
<evidence type="ECO:0000256" key="4">
    <source>
        <dbReference type="ARBA" id="ARBA00022806"/>
    </source>
</evidence>
<sequence length="1710" mass="194109">MAQAPQPKCLVIDLEVLPEEPNRAAKIFMIGALRPDTGEELELKVKNQLSEALERLDEMAEGASFLLGHNLIAHDLPLLREAAPHLKLLSLPVIDTLRLSPLAFPQNPYHRLIKDYKLIRDSLNSPLSDCKSTLTLFQDQHHAFANLAENHPEELTCYQALATSQVGAGLGNFFLAMSGKPPVDRERLREILPTLVKETDPSLVRDLKVCRTRLSTLVQTDLDVADMHWPIAYALAWLRVSGGNSVLAPWVRYQFPAVNQLIKELRDIPCGDTDCQYCKSVHDPRLELKHYFNFDDFRYEADGNSAQFNIVLAGMQGKSVLAVLATGGGKSICYQLPALNRYHRNGSLTVIISPLQSLMKDQVDGMIASNVHCAAALNGLLTMPERAEVLEKIQMGDIGILLVSPEQFRNKAFRNAIKNRQIGSWIFDEAHCLSKWGNDFRPDYLYAARFIREFSGAGPIAPIGCFTATAKLDVLEDIQQHFNQVLGIRFITFIGSPERNNLHFEVLPTETNEKWQRTHLLLENALNHQDGGAVVFVSSRKNAEELAEFLIKQGWACRFFHAGLQPHEKKDIQDDFKAGQLRVIVATNAFGMGVDKPDVRLVVHANIPGSLENYLQEAGRAGRDQHQAKCVLLYDPQDIETQFGLTEKSKLSLQDLQQILRKIRFEATRRKDGDLVITAGEILQDESVNTTFEADDRDAETKVVTAIAWLERGEYLSREENHTKVFPARLCLKQEDADAKLRKANLPERRLEEFRAILHFLYSAEADERINTDELMRLTGQNQEEISSTLKQLEQLGLLENDSQLTIYLRHAISGSTTERLARSLQLEDELFSELRLRSPDADQGGWQDVNLRLISAELRDKTGQQDLLPFHLSRLLRSLAQDRDGDSAQRSCFELRHIQGDNYKLRIRDNYTWPQVQSQGASRRAVAAVVVPYLIAKLPNSAKGKDLLVETTFGGLVKLIESDLELRTRIKPEQRKKAIEHVLLYLHQQEIVTLNHGMTVMRRAMAIEVNPDKSGQRFTKEDFSKLDEHYREKRIQVHVMREYAEIALKEMAEALRLVMHYFSDHKQDFLKLYFAGKEDVLKLATSEASWRSIIDELNAPQKLIVTDPDDRNRLILAGPGSGKTRVIVHRIAYLLRVKRMPASSIIALTFNRHAANEIRRRLITLVGADAYGLTVLTYHAMAMRLTGVSFAQREKLEEGELDGLLEKATQLLNGNLQAEGEDDLREKLLSGYRYILVDEYQDIDSRQYNLVSALAKRHSENDDDLCILAVGDDDQNIYQWRGGSNQYIERYREEYGADASYLVENFRSTELIIAAANLLIGNNRARLKAEHPIRINKARTKNDPGGRWQAIDEFRKGRVLCLQIASNNNESGNIQAQAVLAEVLRLKKLDNALEWRDFAILSREHRYLLPIQAWCEQNAVPYFLAADKGNALPITRQRAYIQVIDHLRRHNSLTLDAGNALKSLESLALDAEWHEFFQTAFEQLIGEFGECQLSSSSIIDWLYDYAREIRQQVREGIYLGTVHSAKGLEFPHVTLLDGGWRRDQQEAERRLYYVGMTRAEETLTLCEFEQNVFTQSLSSFIQRQSSSGEYDPSLDIQYLTLSMKDIDIGYPGRQPATAGIHEAIRQLRPGDPLELVPEGELYMLKDGQGRIVGRTAKSFCLSVQPEVIEVAAIITRFSEDSDESFRRTCKCDCWEVVIPRIQGLKALSE</sequence>
<dbReference type="GO" id="GO:0043138">
    <property type="term" value="F:3'-5' DNA helicase activity"/>
    <property type="evidence" value="ECO:0007669"/>
    <property type="project" value="UniProtKB-EC"/>
</dbReference>
<evidence type="ECO:0000259" key="12">
    <source>
        <dbReference type="PROSITE" id="PS51194"/>
    </source>
</evidence>
<keyword evidence="7" id="KW-0413">Isomerase</keyword>
<dbReference type="EC" id="5.6.2.4" evidence="9"/>
<dbReference type="SMART" id="SM00487">
    <property type="entry name" value="DEXDc"/>
    <property type="match status" value="1"/>
</dbReference>
<dbReference type="Proteomes" id="UP000243232">
    <property type="component" value="Chromosome I"/>
</dbReference>
<dbReference type="SUPFAM" id="SSF52540">
    <property type="entry name" value="P-loop containing nucleoside triphosphate hydrolases"/>
    <property type="match status" value="2"/>
</dbReference>
<evidence type="ECO:0000256" key="2">
    <source>
        <dbReference type="ARBA" id="ARBA00022741"/>
    </source>
</evidence>
<dbReference type="Pfam" id="PF00271">
    <property type="entry name" value="Helicase_C"/>
    <property type="match status" value="1"/>
</dbReference>
<evidence type="ECO:0000313" key="14">
    <source>
        <dbReference type="EMBL" id="SDT86889.1"/>
    </source>
</evidence>
<dbReference type="Gene3D" id="3.30.420.10">
    <property type="entry name" value="Ribonuclease H-like superfamily/Ribonuclease H"/>
    <property type="match status" value="1"/>
</dbReference>
<organism evidence="14 15">
    <name type="scientific">Pseudomonas pohangensis</name>
    <dbReference type="NCBI Taxonomy" id="364197"/>
    <lineage>
        <taxon>Bacteria</taxon>
        <taxon>Pseudomonadati</taxon>
        <taxon>Pseudomonadota</taxon>
        <taxon>Gammaproteobacteria</taxon>
        <taxon>Pseudomonadales</taxon>
        <taxon>Pseudomonadaceae</taxon>
        <taxon>Pseudomonas</taxon>
    </lineage>
</organism>